<organism evidence="5">
    <name type="scientific">Candidatus Kentrum sp. SD</name>
    <dbReference type="NCBI Taxonomy" id="2126332"/>
    <lineage>
        <taxon>Bacteria</taxon>
        <taxon>Pseudomonadati</taxon>
        <taxon>Pseudomonadota</taxon>
        <taxon>Gammaproteobacteria</taxon>
        <taxon>Candidatus Kentrum</taxon>
    </lineage>
</organism>
<dbReference type="PANTHER" id="PTHR45641:SF19">
    <property type="entry name" value="NEPHROCYSTIN-3"/>
    <property type="match status" value="1"/>
</dbReference>
<feature type="compositionally biased region" description="Basic residues" evidence="4">
    <location>
        <begin position="100"/>
        <end position="112"/>
    </location>
</feature>
<dbReference type="SUPFAM" id="SSF48452">
    <property type="entry name" value="TPR-like"/>
    <property type="match status" value="2"/>
</dbReference>
<evidence type="ECO:0000313" key="5">
    <source>
        <dbReference type="EMBL" id="VFK80890.1"/>
    </source>
</evidence>
<sequence length="682" mass="75667">MDLFHRVGFHPLSIAVLTQQLKTRLAPELGERLRKILRQGAVSTIADQGADQGASPGLIASLELSLELSLECFSEAERHAARRLGVFRGGAMEDVLGHYGPRHHGIRRKRRARESPGAAGGAGGRRPARPAPRHGEGDPRRRRALGGTVGRASKARTGKTDRATSGAVGLPAPAAEDRWPNLRRQLEAAALLRIERIPGVGVPFLRFHPTLAPLLWAGLEDGERDALTLAHRRRYHALANTLYYEDAKNPQEVRAIVRRELPNLLHACHGALDAGDPVAVKFVNSVHRFLGHFGMTREVALLTDRATEAAQVFADILAALGDQPSYNRVLTLGQLGRCFRAAGRPDRAEAIYREGIAVTELLEQADQVKRQRAVLRTNLVDVLMLQGQYAEARAEYELGLSTARELNDWRQQGVTLVQLGTLALMEGDIEDAARRYREALELFQRLGEPETEATIQHQLGMAFQEARQWALAERHYREAARLHEKRGALAAAAQTWNQLAMVNHADGRPETAETWFRRAIDGMQNPPSGDRGAKCLNKLADLLLTQPGRLDEARRLAEEALAIDETLDPGAAGIWKTYELLAQIADRQSQSDRAADYRRLARDAKRGFRWFPSSSLGTQWVRGRQKPPPPRCRNGVNSPYLPAYVFLVPGDSRVIAPPGEQLSRPILTDNSWYACYRLVSLR</sequence>
<dbReference type="InterPro" id="IPR011990">
    <property type="entry name" value="TPR-like_helical_dom_sf"/>
</dbReference>
<dbReference type="AlphaFoldDB" id="A0A451BRK0"/>
<evidence type="ECO:0000256" key="1">
    <source>
        <dbReference type="ARBA" id="ARBA00022737"/>
    </source>
</evidence>
<proteinExistence type="predicted"/>
<dbReference type="PROSITE" id="PS50005">
    <property type="entry name" value="TPR"/>
    <property type="match status" value="1"/>
</dbReference>
<keyword evidence="1" id="KW-0677">Repeat</keyword>
<evidence type="ECO:0000256" key="4">
    <source>
        <dbReference type="SAM" id="MobiDB-lite"/>
    </source>
</evidence>
<dbReference type="SMART" id="SM00028">
    <property type="entry name" value="TPR"/>
    <property type="match status" value="6"/>
</dbReference>
<dbReference type="Gene3D" id="1.25.40.10">
    <property type="entry name" value="Tetratricopeptide repeat domain"/>
    <property type="match status" value="2"/>
</dbReference>
<feature type="repeat" description="TPR" evidence="3">
    <location>
        <begin position="413"/>
        <end position="446"/>
    </location>
</feature>
<evidence type="ECO:0000256" key="2">
    <source>
        <dbReference type="ARBA" id="ARBA00022803"/>
    </source>
</evidence>
<evidence type="ECO:0000256" key="3">
    <source>
        <dbReference type="PROSITE-ProRule" id="PRU00339"/>
    </source>
</evidence>
<dbReference type="Pfam" id="PF13176">
    <property type="entry name" value="TPR_7"/>
    <property type="match status" value="1"/>
</dbReference>
<dbReference type="InterPro" id="IPR019734">
    <property type="entry name" value="TPR_rpt"/>
</dbReference>
<feature type="region of interest" description="Disordered" evidence="4">
    <location>
        <begin position="98"/>
        <end position="174"/>
    </location>
</feature>
<gene>
    <name evidence="5" type="ORF">BECKSD772D_GA0070982_11742</name>
</gene>
<dbReference type="PANTHER" id="PTHR45641">
    <property type="entry name" value="TETRATRICOPEPTIDE REPEAT PROTEIN (AFU_ORTHOLOGUE AFUA_6G03870)"/>
    <property type="match status" value="1"/>
</dbReference>
<reference evidence="5" key="1">
    <citation type="submission" date="2019-02" db="EMBL/GenBank/DDBJ databases">
        <authorList>
            <person name="Gruber-Vodicka R. H."/>
            <person name="Seah K. B. B."/>
        </authorList>
    </citation>
    <scope>NUCLEOTIDE SEQUENCE</scope>
    <source>
        <strain evidence="5">BECK_S127</strain>
    </source>
</reference>
<dbReference type="EMBL" id="CAADHB010000174">
    <property type="protein sequence ID" value="VFK80890.1"/>
    <property type="molecule type" value="Genomic_DNA"/>
</dbReference>
<keyword evidence="2 3" id="KW-0802">TPR repeat</keyword>
<accession>A0A451BRK0</accession>
<protein>
    <submittedName>
        <fullName evidence="5">Tetratricopeptide repeat-containing protein</fullName>
    </submittedName>
</protein>
<dbReference type="Pfam" id="PF13424">
    <property type="entry name" value="TPR_12"/>
    <property type="match status" value="2"/>
</dbReference>
<name>A0A451BRK0_9GAMM</name>